<organism evidence="1 2">
    <name type="scientific">Sporisorium scitamineum</name>
    <dbReference type="NCBI Taxonomy" id="49012"/>
    <lineage>
        <taxon>Eukaryota</taxon>
        <taxon>Fungi</taxon>
        <taxon>Dikarya</taxon>
        <taxon>Basidiomycota</taxon>
        <taxon>Ustilaginomycotina</taxon>
        <taxon>Ustilaginomycetes</taxon>
        <taxon>Ustilaginales</taxon>
        <taxon>Ustilaginaceae</taxon>
        <taxon>Sporisorium</taxon>
    </lineage>
</organism>
<dbReference type="EMBL" id="CCFA01003833">
    <property type="protein sequence ID" value="CDS01353.1"/>
    <property type="molecule type" value="Genomic_DNA"/>
</dbReference>
<evidence type="ECO:0000313" key="2">
    <source>
        <dbReference type="Proteomes" id="UP000242770"/>
    </source>
</evidence>
<name>A0A0F7S118_9BASI</name>
<protein>
    <submittedName>
        <fullName evidence="1">Uncharacterized protein</fullName>
    </submittedName>
</protein>
<dbReference type="Proteomes" id="UP000242770">
    <property type="component" value="Unassembled WGS sequence"/>
</dbReference>
<reference evidence="2" key="1">
    <citation type="submission" date="2014-06" db="EMBL/GenBank/DDBJ databases">
        <authorList>
            <person name="Berkman P.J."/>
        </authorList>
    </citation>
    <scope>NUCLEOTIDE SEQUENCE [LARGE SCALE GENOMIC DNA]</scope>
</reference>
<sequence>MWSGLIHGVVGERLSEFLRSGGLNGFSSSRNEVLVADALAHFTRDTYYELPGTLRPQLEKLIQKYGKQVKQYNKNLQVEDWLLLVTPPSVGTTSAEAPLSLLDPLKGLPHPKTVGS</sequence>
<gene>
    <name evidence="1" type="primary">SSCI64400.1</name>
</gene>
<evidence type="ECO:0000313" key="1">
    <source>
        <dbReference type="EMBL" id="CDS01353.1"/>
    </source>
</evidence>
<keyword evidence="2" id="KW-1185">Reference proteome</keyword>
<dbReference type="AlphaFoldDB" id="A0A0F7S118"/>
<accession>A0A0F7S118</accession>
<proteinExistence type="predicted"/>